<gene>
    <name evidence="5" type="ORF">JOM49_007392</name>
</gene>
<keyword evidence="6" id="KW-1185">Reference proteome</keyword>
<accession>A0ABS4Q2G1</accession>
<dbReference type="PANTHER" id="PTHR43464">
    <property type="entry name" value="METHYLTRANSFERASE"/>
    <property type="match status" value="1"/>
</dbReference>
<proteinExistence type="predicted"/>
<evidence type="ECO:0000313" key="6">
    <source>
        <dbReference type="Proteomes" id="UP000741013"/>
    </source>
</evidence>
<keyword evidence="2" id="KW-0808">Transferase</keyword>
<reference evidence="5 6" key="1">
    <citation type="submission" date="2021-03" db="EMBL/GenBank/DDBJ databases">
        <title>Sequencing the genomes of 1000 actinobacteria strains.</title>
        <authorList>
            <person name="Klenk H.-P."/>
        </authorList>
    </citation>
    <scope>NUCLEOTIDE SEQUENCE [LARGE SCALE GENOMIC DNA]</scope>
    <source>
        <strain evidence="5 6">DSM 45510</strain>
    </source>
</reference>
<dbReference type="RefSeq" id="WP_209668697.1">
    <property type="nucleotide sequence ID" value="NZ_JAGGMS010000001.1"/>
</dbReference>
<dbReference type="InterPro" id="IPR029063">
    <property type="entry name" value="SAM-dependent_MTases_sf"/>
</dbReference>
<dbReference type="Gene3D" id="3.40.50.150">
    <property type="entry name" value="Vaccinia Virus protein VP39"/>
    <property type="match status" value="1"/>
</dbReference>
<sequence length="268" mass="29367">MFTDSYRYPDAGDRVTASFIERHEPYSGYWVASERLALERLTERLGTGPRERVRALDAGCGFGRLLPWLSRRAATITAADPDPSRLAAAREQRDALEPGTEITFSDADSSSIGGGPYDLLLSSHVIQHVPTGVVGTILRDLARLAAPGAALVLCYSRSPFGRGAYTLDVLENGEIRSEPIDRARFDEVVSGPGIPDTLPVRLLDPAELHAEAAEAGWTLDWEWTYHVLDDLAGLDAHGDRDELVNESPLLVREAGRDMVSLFRRTARA</sequence>
<evidence type="ECO:0000313" key="5">
    <source>
        <dbReference type="EMBL" id="MBP2185866.1"/>
    </source>
</evidence>
<dbReference type="Proteomes" id="UP000741013">
    <property type="component" value="Unassembled WGS sequence"/>
</dbReference>
<dbReference type="GO" id="GO:0032259">
    <property type="term" value="P:methylation"/>
    <property type="evidence" value="ECO:0007669"/>
    <property type="project" value="UniProtKB-KW"/>
</dbReference>
<evidence type="ECO:0000256" key="3">
    <source>
        <dbReference type="ARBA" id="ARBA00022691"/>
    </source>
</evidence>
<dbReference type="PANTHER" id="PTHR43464:SF19">
    <property type="entry name" value="UBIQUINONE BIOSYNTHESIS O-METHYLTRANSFERASE, MITOCHONDRIAL"/>
    <property type="match status" value="1"/>
</dbReference>
<evidence type="ECO:0000256" key="2">
    <source>
        <dbReference type="ARBA" id="ARBA00022679"/>
    </source>
</evidence>
<dbReference type="CDD" id="cd02440">
    <property type="entry name" value="AdoMet_MTases"/>
    <property type="match status" value="1"/>
</dbReference>
<keyword evidence="1 5" id="KW-0489">Methyltransferase</keyword>
<feature type="domain" description="Methyltransferase" evidence="4">
    <location>
        <begin position="56"/>
        <end position="148"/>
    </location>
</feature>
<name>A0ABS4Q2G1_9PSEU</name>
<dbReference type="InterPro" id="IPR041698">
    <property type="entry name" value="Methyltransf_25"/>
</dbReference>
<comment type="caution">
    <text evidence="5">The sequence shown here is derived from an EMBL/GenBank/DDBJ whole genome shotgun (WGS) entry which is preliminary data.</text>
</comment>
<organism evidence="5 6">
    <name type="scientific">Amycolatopsis magusensis</name>
    <dbReference type="NCBI Taxonomy" id="882444"/>
    <lineage>
        <taxon>Bacteria</taxon>
        <taxon>Bacillati</taxon>
        <taxon>Actinomycetota</taxon>
        <taxon>Actinomycetes</taxon>
        <taxon>Pseudonocardiales</taxon>
        <taxon>Pseudonocardiaceae</taxon>
        <taxon>Amycolatopsis</taxon>
    </lineage>
</organism>
<dbReference type="GO" id="GO:0008168">
    <property type="term" value="F:methyltransferase activity"/>
    <property type="evidence" value="ECO:0007669"/>
    <property type="project" value="UniProtKB-KW"/>
</dbReference>
<evidence type="ECO:0000256" key="1">
    <source>
        <dbReference type="ARBA" id="ARBA00022603"/>
    </source>
</evidence>
<protein>
    <submittedName>
        <fullName evidence="5">SAM-dependent methyltransferase</fullName>
    </submittedName>
</protein>
<dbReference type="Pfam" id="PF13649">
    <property type="entry name" value="Methyltransf_25"/>
    <property type="match status" value="1"/>
</dbReference>
<evidence type="ECO:0000259" key="4">
    <source>
        <dbReference type="Pfam" id="PF13649"/>
    </source>
</evidence>
<dbReference type="SUPFAM" id="SSF53335">
    <property type="entry name" value="S-adenosyl-L-methionine-dependent methyltransferases"/>
    <property type="match status" value="1"/>
</dbReference>
<keyword evidence="3" id="KW-0949">S-adenosyl-L-methionine</keyword>
<dbReference type="EMBL" id="JAGGMS010000001">
    <property type="protein sequence ID" value="MBP2185866.1"/>
    <property type="molecule type" value="Genomic_DNA"/>
</dbReference>